<dbReference type="PANTHER" id="PTHR45458:SF1">
    <property type="entry name" value="SHORT CHAIN DEHYDROGENASE"/>
    <property type="match status" value="1"/>
</dbReference>
<keyword evidence="2" id="KW-1185">Reference proteome</keyword>
<dbReference type="KEGG" id="acoa:RB602_05580"/>
<protein>
    <submittedName>
        <fullName evidence="1">SDR family oxidoreductase</fullName>
    </submittedName>
</protein>
<organism evidence="1 2">
    <name type="scientific">Alterisphingorhabdus coralli</name>
    <dbReference type="NCBI Taxonomy" id="3071408"/>
    <lineage>
        <taxon>Bacteria</taxon>
        <taxon>Pseudomonadati</taxon>
        <taxon>Pseudomonadota</taxon>
        <taxon>Alphaproteobacteria</taxon>
        <taxon>Sphingomonadales</taxon>
        <taxon>Sphingomonadaceae</taxon>
        <taxon>Alterisphingorhabdus (ex Yan et al. 2024)</taxon>
    </lineage>
</organism>
<dbReference type="InterPro" id="IPR036291">
    <property type="entry name" value="NAD(P)-bd_dom_sf"/>
</dbReference>
<dbReference type="EMBL" id="CP136594">
    <property type="protein sequence ID" value="WOE76183.1"/>
    <property type="molecule type" value="Genomic_DNA"/>
</dbReference>
<dbReference type="InterPro" id="IPR052184">
    <property type="entry name" value="SDR_enzymes"/>
</dbReference>
<sequence>MATVLITGANRGIGLELAKQYAAAGHEVIATARNVDAADELAATGAKLLPLNVADDASRDAFVAAIGDQPIDVFINNAGIGGAEGDDPEGWLNTLMVNTVAPSMLAQALKANVASSEQKKLIAMSSTLGSIAMNDSGGMMRYRSSKAALNAAWQSLAIDMRDDGITVATLHPGWVQTDMGGPNASITTPESASGLIQVIDALTFDETGAFKDYTGKALPW</sequence>
<dbReference type="PANTHER" id="PTHR45458">
    <property type="entry name" value="SHORT-CHAIN DEHYDROGENASE/REDUCTASE SDR"/>
    <property type="match status" value="1"/>
</dbReference>
<name>A0AA97F908_9SPHN</name>
<dbReference type="AlphaFoldDB" id="A0AA97F908"/>
<dbReference type="Gene3D" id="3.40.50.720">
    <property type="entry name" value="NAD(P)-binding Rossmann-like Domain"/>
    <property type="match status" value="1"/>
</dbReference>
<dbReference type="GO" id="GO:0016616">
    <property type="term" value="F:oxidoreductase activity, acting on the CH-OH group of donors, NAD or NADP as acceptor"/>
    <property type="evidence" value="ECO:0007669"/>
    <property type="project" value="TreeGrafter"/>
</dbReference>
<proteinExistence type="predicted"/>
<dbReference type="SUPFAM" id="SSF51735">
    <property type="entry name" value="NAD(P)-binding Rossmann-fold domains"/>
    <property type="match status" value="1"/>
</dbReference>
<dbReference type="Pfam" id="PF00106">
    <property type="entry name" value="adh_short"/>
    <property type="match status" value="1"/>
</dbReference>
<reference evidence="1 2" key="1">
    <citation type="submission" date="2023-10" db="EMBL/GenBank/DDBJ databases">
        <title>Complete genome sequence of a Sphingomonadaceae bacterium.</title>
        <authorList>
            <person name="Yan C."/>
        </authorList>
    </citation>
    <scope>NUCLEOTIDE SEQUENCE [LARGE SCALE GENOMIC DNA]</scope>
    <source>
        <strain evidence="1 2">SCSIO 66989</strain>
    </source>
</reference>
<dbReference type="PRINTS" id="PR00081">
    <property type="entry name" value="GDHRDH"/>
</dbReference>
<evidence type="ECO:0000313" key="2">
    <source>
        <dbReference type="Proteomes" id="UP001302429"/>
    </source>
</evidence>
<dbReference type="RefSeq" id="WP_317083706.1">
    <property type="nucleotide sequence ID" value="NZ_CP136594.1"/>
</dbReference>
<accession>A0AA97F908</accession>
<dbReference type="Proteomes" id="UP001302429">
    <property type="component" value="Chromosome"/>
</dbReference>
<dbReference type="InterPro" id="IPR002347">
    <property type="entry name" value="SDR_fam"/>
</dbReference>
<dbReference type="CDD" id="cd05325">
    <property type="entry name" value="carb_red_sniffer_like_SDR_c"/>
    <property type="match status" value="1"/>
</dbReference>
<gene>
    <name evidence="1" type="ORF">RB602_05580</name>
</gene>
<evidence type="ECO:0000313" key="1">
    <source>
        <dbReference type="EMBL" id="WOE76183.1"/>
    </source>
</evidence>